<keyword evidence="5 7" id="KW-1133">Transmembrane helix</keyword>
<dbReference type="PANTHER" id="PTHR43744">
    <property type="entry name" value="ABC TRANSPORTER PERMEASE PROTEIN MG189-RELATED-RELATED"/>
    <property type="match status" value="1"/>
</dbReference>
<comment type="similarity">
    <text evidence="7">Belongs to the binding-protein-dependent transport system permease family.</text>
</comment>
<evidence type="ECO:0000256" key="5">
    <source>
        <dbReference type="ARBA" id="ARBA00022989"/>
    </source>
</evidence>
<dbReference type="EMBL" id="JBHUOG010000002">
    <property type="protein sequence ID" value="MFD2795472.1"/>
    <property type="molecule type" value="Genomic_DNA"/>
</dbReference>
<keyword evidence="2 7" id="KW-0813">Transport</keyword>
<dbReference type="CDD" id="cd06261">
    <property type="entry name" value="TM_PBP2"/>
    <property type="match status" value="1"/>
</dbReference>
<comment type="subcellular location">
    <subcellularLocation>
        <location evidence="1 7">Cell membrane</location>
        <topology evidence="1 7">Multi-pass membrane protein</topology>
    </subcellularLocation>
</comment>
<feature type="transmembrane region" description="Helical" evidence="7">
    <location>
        <begin position="223"/>
        <end position="244"/>
    </location>
</feature>
<feature type="transmembrane region" description="Helical" evidence="7">
    <location>
        <begin position="134"/>
        <end position="158"/>
    </location>
</feature>
<keyword evidence="10" id="KW-1185">Reference proteome</keyword>
<dbReference type="Proteomes" id="UP001597479">
    <property type="component" value="Unassembled WGS sequence"/>
</dbReference>
<evidence type="ECO:0000256" key="4">
    <source>
        <dbReference type="ARBA" id="ARBA00022692"/>
    </source>
</evidence>
<feature type="transmembrane region" description="Helical" evidence="7">
    <location>
        <begin position="178"/>
        <end position="202"/>
    </location>
</feature>
<evidence type="ECO:0000259" key="8">
    <source>
        <dbReference type="PROSITE" id="PS50928"/>
    </source>
</evidence>
<name>A0ABW5VX03_9MICO</name>
<evidence type="ECO:0000313" key="10">
    <source>
        <dbReference type="Proteomes" id="UP001597479"/>
    </source>
</evidence>
<evidence type="ECO:0000313" key="9">
    <source>
        <dbReference type="EMBL" id="MFD2795472.1"/>
    </source>
</evidence>
<evidence type="ECO:0000256" key="7">
    <source>
        <dbReference type="RuleBase" id="RU363032"/>
    </source>
</evidence>
<evidence type="ECO:0000256" key="3">
    <source>
        <dbReference type="ARBA" id="ARBA00022475"/>
    </source>
</evidence>
<comment type="caution">
    <text evidence="9">The sequence shown here is derived from an EMBL/GenBank/DDBJ whole genome shotgun (WGS) entry which is preliminary data.</text>
</comment>
<sequence>MSAPTTPAPTRPLPAPPVPGAAVLTTRPLTARAVLGRSVWTLAVVLISLTTVMPLIWTLSTSLKPEGEILSSYLQFVPDNPTLANYVTLFTDGPFGRYLANSAIIALGGTVTNLFFGGLAGYALAKLTFRGRGVVFSLFLGSMMVPAIITMVPTFLVLRRFPLVGGNDLFGEGGAGFINSYGAVLIPFAAGPFAVFFMRQFFQALPDELGDAARIDGASEFRIFWNVYLPLARAGLAVLGVLTFQAGWNSFLWPLIALNDPEMLTVQVGLAGYVNEYQTEYGPLLAGTILASLPVLLVFVFAQRYIIENFAHSGTK</sequence>
<evidence type="ECO:0000256" key="6">
    <source>
        <dbReference type="ARBA" id="ARBA00023136"/>
    </source>
</evidence>
<dbReference type="SUPFAM" id="SSF161098">
    <property type="entry name" value="MetI-like"/>
    <property type="match status" value="1"/>
</dbReference>
<dbReference type="RefSeq" id="WP_377185584.1">
    <property type="nucleotide sequence ID" value="NZ_JBHUOG010000002.1"/>
</dbReference>
<feature type="transmembrane region" description="Helical" evidence="7">
    <location>
        <begin position="39"/>
        <end position="57"/>
    </location>
</feature>
<protein>
    <submittedName>
        <fullName evidence="9">Carbohydrate ABC transporter permease</fullName>
    </submittedName>
</protein>
<dbReference type="PROSITE" id="PS50928">
    <property type="entry name" value="ABC_TM1"/>
    <property type="match status" value="1"/>
</dbReference>
<gene>
    <name evidence="9" type="ORF">ACFS27_18080</name>
</gene>
<organism evidence="9 10">
    <name type="scientific">Promicromonospora vindobonensis</name>
    <dbReference type="NCBI Taxonomy" id="195748"/>
    <lineage>
        <taxon>Bacteria</taxon>
        <taxon>Bacillati</taxon>
        <taxon>Actinomycetota</taxon>
        <taxon>Actinomycetes</taxon>
        <taxon>Micrococcales</taxon>
        <taxon>Promicromonosporaceae</taxon>
        <taxon>Promicromonospora</taxon>
    </lineage>
</organism>
<evidence type="ECO:0000256" key="1">
    <source>
        <dbReference type="ARBA" id="ARBA00004651"/>
    </source>
</evidence>
<dbReference type="InterPro" id="IPR000515">
    <property type="entry name" value="MetI-like"/>
</dbReference>
<dbReference type="InterPro" id="IPR035906">
    <property type="entry name" value="MetI-like_sf"/>
</dbReference>
<dbReference type="Pfam" id="PF00528">
    <property type="entry name" value="BPD_transp_1"/>
    <property type="match status" value="1"/>
</dbReference>
<proteinExistence type="inferred from homology"/>
<accession>A0ABW5VX03</accession>
<reference evidence="10" key="1">
    <citation type="journal article" date="2019" name="Int. J. Syst. Evol. Microbiol.">
        <title>The Global Catalogue of Microorganisms (GCM) 10K type strain sequencing project: providing services to taxonomists for standard genome sequencing and annotation.</title>
        <authorList>
            <consortium name="The Broad Institute Genomics Platform"/>
            <consortium name="The Broad Institute Genome Sequencing Center for Infectious Disease"/>
            <person name="Wu L."/>
            <person name="Ma J."/>
        </authorList>
    </citation>
    <scope>NUCLEOTIDE SEQUENCE [LARGE SCALE GENOMIC DNA]</scope>
    <source>
        <strain evidence="10">CCM 7044</strain>
    </source>
</reference>
<keyword evidence="4 7" id="KW-0812">Transmembrane</keyword>
<dbReference type="Gene3D" id="1.10.3720.10">
    <property type="entry name" value="MetI-like"/>
    <property type="match status" value="1"/>
</dbReference>
<dbReference type="PANTHER" id="PTHR43744:SF12">
    <property type="entry name" value="ABC TRANSPORTER PERMEASE PROTEIN MG189-RELATED"/>
    <property type="match status" value="1"/>
</dbReference>
<feature type="transmembrane region" description="Helical" evidence="7">
    <location>
        <begin position="98"/>
        <end position="122"/>
    </location>
</feature>
<evidence type="ECO:0000256" key="2">
    <source>
        <dbReference type="ARBA" id="ARBA00022448"/>
    </source>
</evidence>
<keyword evidence="6 7" id="KW-0472">Membrane</keyword>
<feature type="transmembrane region" description="Helical" evidence="7">
    <location>
        <begin position="281"/>
        <end position="302"/>
    </location>
</feature>
<keyword evidence="3" id="KW-1003">Cell membrane</keyword>
<feature type="domain" description="ABC transmembrane type-1" evidence="8">
    <location>
        <begin position="99"/>
        <end position="302"/>
    </location>
</feature>